<dbReference type="AlphaFoldDB" id="A0A8T1TRD9"/>
<gene>
    <name evidence="1" type="ORF">JG687_00016793</name>
</gene>
<reference evidence="1" key="1">
    <citation type="submission" date="2021-01" db="EMBL/GenBank/DDBJ databases">
        <title>Phytophthora aleatoria, a newly-described species from Pinus radiata is distinct from Phytophthora cactorum isolates based on comparative genomics.</title>
        <authorList>
            <person name="Mcdougal R."/>
            <person name="Panda P."/>
            <person name="Williams N."/>
            <person name="Studholme D.J."/>
        </authorList>
    </citation>
    <scope>NUCLEOTIDE SEQUENCE</scope>
    <source>
        <strain evidence="1">NZFS 3830</strain>
    </source>
</reference>
<dbReference type="Proteomes" id="UP000688947">
    <property type="component" value="Unassembled WGS sequence"/>
</dbReference>
<name>A0A8T1TRD9_9STRA</name>
<organism evidence="1 2">
    <name type="scientific">Phytophthora cactorum</name>
    <dbReference type="NCBI Taxonomy" id="29920"/>
    <lineage>
        <taxon>Eukaryota</taxon>
        <taxon>Sar</taxon>
        <taxon>Stramenopiles</taxon>
        <taxon>Oomycota</taxon>
        <taxon>Peronosporomycetes</taxon>
        <taxon>Peronosporales</taxon>
        <taxon>Peronosporaceae</taxon>
        <taxon>Phytophthora</taxon>
    </lineage>
</organism>
<evidence type="ECO:0000313" key="2">
    <source>
        <dbReference type="Proteomes" id="UP000688947"/>
    </source>
</evidence>
<dbReference type="EMBL" id="JAENGZ010001771">
    <property type="protein sequence ID" value="KAG6946299.1"/>
    <property type="molecule type" value="Genomic_DNA"/>
</dbReference>
<evidence type="ECO:0000313" key="1">
    <source>
        <dbReference type="EMBL" id="KAG6946299.1"/>
    </source>
</evidence>
<sequence>MKRWILPTLKLARVRTLPVVLNKIKKTITSFKKSLQQLSTNSPQRMFQSSLKK</sequence>
<accession>A0A8T1TRD9</accession>
<proteinExistence type="predicted"/>
<comment type="caution">
    <text evidence="1">The sequence shown here is derived from an EMBL/GenBank/DDBJ whole genome shotgun (WGS) entry which is preliminary data.</text>
</comment>
<protein>
    <submittedName>
        <fullName evidence="1">Uncharacterized protein</fullName>
    </submittedName>
</protein>